<dbReference type="PANTHER" id="PTHR30012">
    <property type="entry name" value="GENERAL SECRETION PATHWAY PROTEIN"/>
    <property type="match status" value="1"/>
</dbReference>
<keyword evidence="2" id="KW-1003">Cell membrane</keyword>
<keyword evidence="3 6" id="KW-0812">Transmembrane</keyword>
<feature type="domain" description="Type II secretion system protein GspF" evidence="7">
    <location>
        <begin position="1"/>
        <end position="56"/>
    </location>
</feature>
<dbReference type="GO" id="GO:0005886">
    <property type="term" value="C:plasma membrane"/>
    <property type="evidence" value="ECO:0007669"/>
    <property type="project" value="UniProtKB-SubCell"/>
</dbReference>
<keyword evidence="4 6" id="KW-1133">Transmembrane helix</keyword>
<evidence type="ECO:0000259" key="7">
    <source>
        <dbReference type="Pfam" id="PF00482"/>
    </source>
</evidence>
<evidence type="ECO:0000256" key="5">
    <source>
        <dbReference type="ARBA" id="ARBA00023136"/>
    </source>
</evidence>
<gene>
    <name evidence="8" type="ORF">COV09_00995</name>
</gene>
<evidence type="ECO:0000313" key="8">
    <source>
        <dbReference type="EMBL" id="PIR45504.1"/>
    </source>
</evidence>
<evidence type="ECO:0000256" key="3">
    <source>
        <dbReference type="ARBA" id="ARBA00022692"/>
    </source>
</evidence>
<name>A0A2H0RHK7_9BACT</name>
<comment type="caution">
    <text evidence="8">The sequence shown here is derived from an EMBL/GenBank/DDBJ whole genome shotgun (WGS) entry which is preliminary data.</text>
</comment>
<dbReference type="EMBL" id="PCYJ01000016">
    <property type="protein sequence ID" value="PIR45504.1"/>
    <property type="molecule type" value="Genomic_DNA"/>
</dbReference>
<dbReference type="PANTHER" id="PTHR30012:SF0">
    <property type="entry name" value="TYPE II SECRETION SYSTEM PROTEIN F-RELATED"/>
    <property type="match status" value="1"/>
</dbReference>
<evidence type="ECO:0000313" key="9">
    <source>
        <dbReference type="Proteomes" id="UP000230906"/>
    </source>
</evidence>
<dbReference type="Proteomes" id="UP000230906">
    <property type="component" value="Unassembled WGS sequence"/>
</dbReference>
<dbReference type="AlphaFoldDB" id="A0A2H0RHK7"/>
<accession>A0A2H0RHK7</accession>
<evidence type="ECO:0000256" key="6">
    <source>
        <dbReference type="SAM" id="Phobius"/>
    </source>
</evidence>
<proteinExistence type="predicted"/>
<organism evidence="8 9">
    <name type="scientific">Candidatus Vogelbacteria bacterium CG10_big_fil_rev_8_21_14_0_10_50_13</name>
    <dbReference type="NCBI Taxonomy" id="1975044"/>
    <lineage>
        <taxon>Bacteria</taxon>
        <taxon>Candidatus Vogeliibacteriota</taxon>
    </lineage>
</organism>
<evidence type="ECO:0000256" key="4">
    <source>
        <dbReference type="ARBA" id="ARBA00022989"/>
    </source>
</evidence>
<dbReference type="InterPro" id="IPR003004">
    <property type="entry name" value="GspF/PilC"/>
</dbReference>
<evidence type="ECO:0000256" key="1">
    <source>
        <dbReference type="ARBA" id="ARBA00004651"/>
    </source>
</evidence>
<feature type="transmembrane region" description="Helical" evidence="6">
    <location>
        <begin position="37"/>
        <end position="61"/>
    </location>
</feature>
<dbReference type="InterPro" id="IPR018076">
    <property type="entry name" value="T2SS_GspF_dom"/>
</dbReference>
<reference evidence="8 9" key="1">
    <citation type="submission" date="2017-09" db="EMBL/GenBank/DDBJ databases">
        <title>Depth-based differentiation of microbial function through sediment-hosted aquifers and enrichment of novel symbionts in the deep terrestrial subsurface.</title>
        <authorList>
            <person name="Probst A.J."/>
            <person name="Ladd B."/>
            <person name="Jarett J.K."/>
            <person name="Geller-Mcgrath D.E."/>
            <person name="Sieber C.M."/>
            <person name="Emerson J.B."/>
            <person name="Anantharaman K."/>
            <person name="Thomas B.C."/>
            <person name="Malmstrom R."/>
            <person name="Stieglmeier M."/>
            <person name="Klingl A."/>
            <person name="Woyke T."/>
            <person name="Ryan C.M."/>
            <person name="Banfield J.F."/>
        </authorList>
    </citation>
    <scope>NUCLEOTIDE SEQUENCE [LARGE SCALE GENOMIC DNA]</scope>
    <source>
        <strain evidence="8">CG10_big_fil_rev_8_21_14_0_10_50_13</strain>
    </source>
</reference>
<comment type="subcellular location">
    <subcellularLocation>
        <location evidence="1">Cell membrane</location>
        <topology evidence="1">Multi-pass membrane protein</topology>
    </subcellularLocation>
</comment>
<evidence type="ECO:0000256" key="2">
    <source>
        <dbReference type="ARBA" id="ARBA00022475"/>
    </source>
</evidence>
<dbReference type="Pfam" id="PF00482">
    <property type="entry name" value="T2SSF"/>
    <property type="match status" value="1"/>
</dbReference>
<protein>
    <recommendedName>
        <fullName evidence="7">Type II secretion system protein GspF domain-containing protein</fullName>
    </recommendedName>
</protein>
<keyword evidence="5 6" id="KW-0472">Membrane</keyword>
<sequence>MGEESGRLGFVLDTLARFYRREVNNEVDTLVSLIEPILIVALALMVGVLLTSVLVPIYNVASGI</sequence>